<keyword evidence="3" id="KW-0812">Transmembrane</keyword>
<dbReference type="EMBL" id="KN824295">
    <property type="protein sequence ID" value="KIM28059.1"/>
    <property type="molecule type" value="Genomic_DNA"/>
</dbReference>
<comment type="subcellular location">
    <subcellularLocation>
        <location evidence="1">Membrane</location>
        <topology evidence="1">Multi-pass membrane protein</topology>
    </subcellularLocation>
</comment>
<protein>
    <recommendedName>
        <fullName evidence="6">Major facilitator superfamily (MFS) profile domain-containing protein</fullName>
    </recommendedName>
</protein>
<evidence type="ECO:0000256" key="3">
    <source>
        <dbReference type="SAM" id="Phobius"/>
    </source>
</evidence>
<dbReference type="Gene3D" id="1.20.1250.20">
    <property type="entry name" value="MFS general substrate transporter like domains"/>
    <property type="match status" value="1"/>
</dbReference>
<dbReference type="Proteomes" id="UP000054097">
    <property type="component" value="Unassembled WGS sequence"/>
</dbReference>
<keyword evidence="5" id="KW-1185">Reference proteome</keyword>
<proteinExistence type="inferred from homology"/>
<feature type="transmembrane region" description="Helical" evidence="3">
    <location>
        <begin position="402"/>
        <end position="423"/>
    </location>
</feature>
<dbReference type="InterPro" id="IPR011701">
    <property type="entry name" value="MFS"/>
</dbReference>
<feature type="transmembrane region" description="Helical" evidence="3">
    <location>
        <begin position="230"/>
        <end position="253"/>
    </location>
</feature>
<dbReference type="SUPFAM" id="SSF103473">
    <property type="entry name" value="MFS general substrate transporter"/>
    <property type="match status" value="1"/>
</dbReference>
<feature type="transmembrane region" description="Helical" evidence="3">
    <location>
        <begin position="177"/>
        <end position="196"/>
    </location>
</feature>
<keyword evidence="3" id="KW-1133">Transmembrane helix</keyword>
<dbReference type="AlphaFoldDB" id="A0A0C3B7E2"/>
<sequence>MPSAIHYLPRSESQVLDTNIRLKDEKARYHQAGKIQSYDALEMARCVPLPPSSSTIFTQPIAQSSGGSSVDNSSRADVRLNESSLAPVDRGIKAWSFLTAAFLVQTIVLGFPNAYGVILDAYLKDPSFTSQPNAQFILPMIGTLTSGIIYCAGTAAGGAIFPLGIPPLLDRFGTSGTLRVLAIAFVVLLLPALSFIHGRLPHAKTSTTPRRTRDGGGKGLNWMRNASFRFLILINTLQAFGYFVPIVWLPTFASNLNVSVTNSSLTLALLNGASVLGRLIAGVLSDHLDPWLLALSSLMGACLTIFVLWGLLGCSLSRLIAFGLVYGSVAGGWSSMWSGFIRQVARDDPQMVTTMTGYLMLSRGIGNVLSTPISTAVSRPKAGSTTPLKLGFDVGNGKFENVIIYAGTCFAGAVIISGMGWGWDRAKSSQRRR</sequence>
<evidence type="ECO:0008006" key="6">
    <source>
        <dbReference type="Google" id="ProtNLM"/>
    </source>
</evidence>
<evidence type="ECO:0000256" key="1">
    <source>
        <dbReference type="ARBA" id="ARBA00004141"/>
    </source>
</evidence>
<dbReference type="InterPro" id="IPR050327">
    <property type="entry name" value="Proton-linked_MCT"/>
</dbReference>
<dbReference type="HOGENOM" id="CLU_001265_1_2_1"/>
<reference evidence="4 5" key="1">
    <citation type="submission" date="2014-04" db="EMBL/GenBank/DDBJ databases">
        <authorList>
            <consortium name="DOE Joint Genome Institute"/>
            <person name="Kuo A."/>
            <person name="Zuccaro A."/>
            <person name="Kohler A."/>
            <person name="Nagy L.G."/>
            <person name="Floudas D."/>
            <person name="Copeland A."/>
            <person name="Barry K.W."/>
            <person name="Cichocki N."/>
            <person name="Veneault-Fourrey C."/>
            <person name="LaButti K."/>
            <person name="Lindquist E.A."/>
            <person name="Lipzen A."/>
            <person name="Lundell T."/>
            <person name="Morin E."/>
            <person name="Murat C."/>
            <person name="Sun H."/>
            <person name="Tunlid A."/>
            <person name="Henrissat B."/>
            <person name="Grigoriev I.V."/>
            <person name="Hibbett D.S."/>
            <person name="Martin F."/>
            <person name="Nordberg H.P."/>
            <person name="Cantor M.N."/>
            <person name="Hua S.X."/>
        </authorList>
    </citation>
    <scope>NUCLEOTIDE SEQUENCE [LARGE SCALE GENOMIC DNA]</scope>
    <source>
        <strain evidence="4 5">MAFF 305830</strain>
    </source>
</reference>
<feature type="transmembrane region" description="Helical" evidence="3">
    <location>
        <begin position="136"/>
        <end position="165"/>
    </location>
</feature>
<gene>
    <name evidence="4" type="ORF">M408DRAFT_24078</name>
</gene>
<feature type="transmembrane region" description="Helical" evidence="3">
    <location>
        <begin position="291"/>
        <end position="312"/>
    </location>
</feature>
<keyword evidence="3" id="KW-0472">Membrane</keyword>
<organism evidence="4 5">
    <name type="scientific">Serendipita vermifera MAFF 305830</name>
    <dbReference type="NCBI Taxonomy" id="933852"/>
    <lineage>
        <taxon>Eukaryota</taxon>
        <taxon>Fungi</taxon>
        <taxon>Dikarya</taxon>
        <taxon>Basidiomycota</taxon>
        <taxon>Agaricomycotina</taxon>
        <taxon>Agaricomycetes</taxon>
        <taxon>Sebacinales</taxon>
        <taxon>Serendipitaceae</taxon>
        <taxon>Serendipita</taxon>
    </lineage>
</organism>
<dbReference type="Pfam" id="PF07690">
    <property type="entry name" value="MFS_1"/>
    <property type="match status" value="1"/>
</dbReference>
<evidence type="ECO:0000256" key="2">
    <source>
        <dbReference type="ARBA" id="ARBA00006727"/>
    </source>
</evidence>
<dbReference type="PANTHER" id="PTHR11360">
    <property type="entry name" value="MONOCARBOXYLATE TRANSPORTER"/>
    <property type="match status" value="1"/>
</dbReference>
<comment type="similarity">
    <text evidence="2">Belongs to the major facilitator superfamily. Monocarboxylate porter (TC 2.A.1.13) family.</text>
</comment>
<dbReference type="GO" id="GO:0022857">
    <property type="term" value="F:transmembrane transporter activity"/>
    <property type="evidence" value="ECO:0007669"/>
    <property type="project" value="InterPro"/>
</dbReference>
<feature type="transmembrane region" description="Helical" evidence="3">
    <location>
        <begin position="94"/>
        <end position="116"/>
    </location>
</feature>
<dbReference type="PANTHER" id="PTHR11360:SF287">
    <property type="entry name" value="MFS MONOCARBOXYLATE TRANSPORTER"/>
    <property type="match status" value="1"/>
</dbReference>
<reference evidence="5" key="2">
    <citation type="submission" date="2015-01" db="EMBL/GenBank/DDBJ databases">
        <title>Evolutionary Origins and Diversification of the Mycorrhizal Mutualists.</title>
        <authorList>
            <consortium name="DOE Joint Genome Institute"/>
            <consortium name="Mycorrhizal Genomics Consortium"/>
            <person name="Kohler A."/>
            <person name="Kuo A."/>
            <person name="Nagy L.G."/>
            <person name="Floudas D."/>
            <person name="Copeland A."/>
            <person name="Barry K.W."/>
            <person name="Cichocki N."/>
            <person name="Veneault-Fourrey C."/>
            <person name="LaButti K."/>
            <person name="Lindquist E.A."/>
            <person name="Lipzen A."/>
            <person name="Lundell T."/>
            <person name="Morin E."/>
            <person name="Murat C."/>
            <person name="Riley R."/>
            <person name="Ohm R."/>
            <person name="Sun H."/>
            <person name="Tunlid A."/>
            <person name="Henrissat B."/>
            <person name="Grigoriev I.V."/>
            <person name="Hibbett D.S."/>
            <person name="Martin F."/>
        </authorList>
    </citation>
    <scope>NUCLEOTIDE SEQUENCE [LARGE SCALE GENOMIC DNA]</scope>
    <source>
        <strain evidence="5">MAFF 305830</strain>
    </source>
</reference>
<feature type="transmembrane region" description="Helical" evidence="3">
    <location>
        <begin position="319"/>
        <end position="341"/>
    </location>
</feature>
<dbReference type="InterPro" id="IPR036259">
    <property type="entry name" value="MFS_trans_sf"/>
</dbReference>
<dbReference type="STRING" id="933852.A0A0C3B7E2"/>
<name>A0A0C3B7E2_SERVB</name>
<accession>A0A0C3B7E2</accession>
<evidence type="ECO:0000313" key="4">
    <source>
        <dbReference type="EMBL" id="KIM28059.1"/>
    </source>
</evidence>
<evidence type="ECO:0000313" key="5">
    <source>
        <dbReference type="Proteomes" id="UP000054097"/>
    </source>
</evidence>
<dbReference type="OrthoDB" id="2213137at2759"/>
<dbReference type="GO" id="GO:0016020">
    <property type="term" value="C:membrane"/>
    <property type="evidence" value="ECO:0007669"/>
    <property type="project" value="UniProtKB-SubCell"/>
</dbReference>